<dbReference type="PANTHER" id="PTHR34853">
    <property type="match status" value="1"/>
</dbReference>
<name>A0A2U1T8N2_9CORY</name>
<dbReference type="EMBL" id="QEEZ01000004">
    <property type="protein sequence ID" value="PWC02353.1"/>
    <property type="molecule type" value="Genomic_DNA"/>
</dbReference>
<dbReference type="Gene3D" id="3.40.50.1820">
    <property type="entry name" value="alpha/beta hydrolase"/>
    <property type="match status" value="1"/>
</dbReference>
<keyword evidence="2" id="KW-1185">Reference proteome</keyword>
<dbReference type="Pfam" id="PF03583">
    <property type="entry name" value="LIP"/>
    <property type="match status" value="1"/>
</dbReference>
<accession>A0A2U1T8N2</accession>
<dbReference type="PIRSF" id="PIRSF029171">
    <property type="entry name" value="Esterase_LipA"/>
    <property type="match status" value="1"/>
</dbReference>
<comment type="caution">
    <text evidence="1">The sequence shown here is derived from an EMBL/GenBank/DDBJ whole genome shotgun (WGS) entry which is preliminary data.</text>
</comment>
<dbReference type="GO" id="GO:0004806">
    <property type="term" value="F:triacylglycerol lipase activity"/>
    <property type="evidence" value="ECO:0007669"/>
    <property type="project" value="InterPro"/>
</dbReference>
<evidence type="ECO:0000313" key="2">
    <source>
        <dbReference type="Proteomes" id="UP000244989"/>
    </source>
</evidence>
<dbReference type="AlphaFoldDB" id="A0A2U1T8N2"/>
<reference evidence="2" key="1">
    <citation type="submission" date="2018-04" db="EMBL/GenBank/DDBJ databases">
        <authorList>
            <person name="Liu S."/>
            <person name="Wang Z."/>
            <person name="Li J."/>
        </authorList>
    </citation>
    <scope>NUCLEOTIDE SEQUENCE [LARGE SCALE GENOMIC DNA]</scope>
    <source>
        <strain evidence="2">2189</strain>
    </source>
</reference>
<protein>
    <submittedName>
        <fullName evidence="1">Lipase</fullName>
    </submittedName>
</protein>
<organism evidence="1 2">
    <name type="scientific">Corynebacterium yudongzhengii</name>
    <dbReference type="NCBI Taxonomy" id="2080740"/>
    <lineage>
        <taxon>Bacteria</taxon>
        <taxon>Bacillati</taxon>
        <taxon>Actinomycetota</taxon>
        <taxon>Actinomycetes</taxon>
        <taxon>Mycobacteriales</taxon>
        <taxon>Corynebacteriaceae</taxon>
        <taxon>Corynebacterium</taxon>
    </lineage>
</organism>
<proteinExistence type="predicted"/>
<dbReference type="Gene3D" id="1.10.260.130">
    <property type="match status" value="1"/>
</dbReference>
<dbReference type="SUPFAM" id="SSF53474">
    <property type="entry name" value="alpha/beta-Hydrolases"/>
    <property type="match status" value="1"/>
</dbReference>
<dbReference type="KEGG" id="cyz:C3B44_06005"/>
<evidence type="ECO:0000313" key="1">
    <source>
        <dbReference type="EMBL" id="PWC02353.1"/>
    </source>
</evidence>
<dbReference type="PANTHER" id="PTHR34853:SF1">
    <property type="entry name" value="LIPASE 5"/>
    <property type="match status" value="1"/>
</dbReference>
<dbReference type="InterPro" id="IPR005152">
    <property type="entry name" value="Lipase_secreted"/>
</dbReference>
<dbReference type="Proteomes" id="UP000244989">
    <property type="component" value="Unassembled WGS sequence"/>
</dbReference>
<dbReference type="InterPro" id="IPR029058">
    <property type="entry name" value="AB_hydrolase_fold"/>
</dbReference>
<sequence length="386" mass="41244">MADSPFNHLPEAPPRAEGAGTVVNTEEASLMIDDRLWDAKATRYQYRSTDSLGNASEDTAIYIDPNKPWTGPGERPLVAVPAGTQGTGQHCDPSLSIQSGPEIRIDPFDMVFPYEAIPVGVHLERGAAVVLIDHHRNADGHQAYLDNIASGQSTLDAIAAAQELGVSPEAPVGIHGYSQGGGAAAAAAERAEVYAPELNIVATAAGGPTVSPGTTIDQFNGTGAGSYSLLALNTLLDKDPALKEVVRGDLSATGQQALDDVRHYCVPGLVGHYGLETDDTWTAQGERLTAVIERYAPLTTEIERQRVGKFVPNAPVFLFHAVNDDIVPFESATQLRNDWEGLGFSELTWHADETIPILPKSATNHALAMVLNLDRAADFVWGHFPR</sequence>
<dbReference type="GO" id="GO:0016042">
    <property type="term" value="P:lipid catabolic process"/>
    <property type="evidence" value="ECO:0007669"/>
    <property type="project" value="InterPro"/>
</dbReference>
<gene>
    <name evidence="1" type="ORF">DF222_03225</name>
</gene>